<feature type="region of interest" description="Disordered" evidence="1">
    <location>
        <begin position="138"/>
        <end position="178"/>
    </location>
</feature>
<accession>A0A8H7UHV9</accession>
<name>A0A8H7UHV9_MORIS</name>
<dbReference type="GO" id="GO:0000492">
    <property type="term" value="P:box C/D snoRNP assembly"/>
    <property type="evidence" value="ECO:0007669"/>
    <property type="project" value="InterPro"/>
</dbReference>
<dbReference type="PANTHER" id="PTHR38489:SF1">
    <property type="entry name" value="HISTONE CHAPERONE DOMAIN-CONTAINING PROTEIN"/>
    <property type="match status" value="1"/>
</dbReference>
<protein>
    <submittedName>
        <fullName evidence="2">Uncharacterized protein</fullName>
    </submittedName>
</protein>
<gene>
    <name evidence="2" type="ORF">INT43_006673</name>
</gene>
<dbReference type="EMBL" id="JAEPQZ010000003">
    <property type="protein sequence ID" value="KAG2183665.1"/>
    <property type="molecule type" value="Genomic_DNA"/>
</dbReference>
<dbReference type="Proteomes" id="UP000654370">
    <property type="component" value="Unassembled WGS sequence"/>
</dbReference>
<proteinExistence type="predicted"/>
<feature type="region of interest" description="Disordered" evidence="1">
    <location>
        <begin position="30"/>
        <end position="49"/>
    </location>
</feature>
<dbReference type="OrthoDB" id="1112980at2759"/>
<reference evidence="2" key="1">
    <citation type="submission" date="2020-12" db="EMBL/GenBank/DDBJ databases">
        <title>Metabolic potential, ecology and presence of endohyphal bacteria is reflected in genomic diversity of Mucoromycotina.</title>
        <authorList>
            <person name="Muszewska A."/>
            <person name="Okrasinska A."/>
            <person name="Steczkiewicz K."/>
            <person name="Drgas O."/>
            <person name="Orlowska M."/>
            <person name="Perlinska-Lenart U."/>
            <person name="Aleksandrzak-Piekarczyk T."/>
            <person name="Szatraj K."/>
            <person name="Zielenkiewicz U."/>
            <person name="Pilsyk S."/>
            <person name="Malc E."/>
            <person name="Mieczkowski P."/>
            <person name="Kruszewska J.S."/>
            <person name="Biernat P."/>
            <person name="Pawlowska J."/>
        </authorList>
    </citation>
    <scope>NUCLEOTIDE SEQUENCE</scope>
    <source>
        <strain evidence="2">WA0000067209</strain>
    </source>
</reference>
<keyword evidence="3" id="KW-1185">Reference proteome</keyword>
<dbReference type="PANTHER" id="PTHR38489">
    <property type="entry name" value="HISTONE CHAPERONE DOMAIN-CONTAINING PROTEIN"/>
    <property type="match status" value="1"/>
</dbReference>
<feature type="compositionally biased region" description="Acidic residues" evidence="1">
    <location>
        <begin position="153"/>
        <end position="166"/>
    </location>
</feature>
<organism evidence="2 3">
    <name type="scientific">Mortierella isabellina</name>
    <name type="common">Filamentous fungus</name>
    <name type="synonym">Umbelopsis isabellina</name>
    <dbReference type="NCBI Taxonomy" id="91625"/>
    <lineage>
        <taxon>Eukaryota</taxon>
        <taxon>Fungi</taxon>
        <taxon>Fungi incertae sedis</taxon>
        <taxon>Mucoromycota</taxon>
        <taxon>Mucoromycotina</taxon>
        <taxon>Umbelopsidomycetes</taxon>
        <taxon>Umbelopsidales</taxon>
        <taxon>Umbelopsidaceae</taxon>
        <taxon>Umbelopsis</taxon>
    </lineage>
</organism>
<evidence type="ECO:0000313" key="2">
    <source>
        <dbReference type="EMBL" id="KAG2183665.1"/>
    </source>
</evidence>
<dbReference type="InterPro" id="IPR027921">
    <property type="entry name" value="NOPCHAP1"/>
</dbReference>
<evidence type="ECO:0000256" key="1">
    <source>
        <dbReference type="SAM" id="MobiDB-lite"/>
    </source>
</evidence>
<comment type="caution">
    <text evidence="2">The sequence shown here is derived from an EMBL/GenBank/DDBJ whole genome shotgun (WGS) entry which is preliminary data.</text>
</comment>
<dbReference type="AlphaFoldDB" id="A0A8H7UHV9"/>
<sequence>MPGNRTKQPDRSAELLDFPTRSETIAKLLSDTKDTMPEPAAESSTIPPPELRKTFKVAPQSDLLSRLHSFLPEIESANRQLNELVSQDPKKVDIENVEEDGQYIEMNLGLGVFEEKKPADSDDESDVSVSDIIVNPFAAGKPETKPGITMLDKDEEADDGTDEDSSDNQSSDVEENSH</sequence>
<evidence type="ECO:0000313" key="3">
    <source>
        <dbReference type="Proteomes" id="UP000654370"/>
    </source>
</evidence>
<dbReference type="Pfam" id="PF15370">
    <property type="entry name" value="NOPCHAP1"/>
    <property type="match status" value="1"/>
</dbReference>